<dbReference type="InterPro" id="IPR027417">
    <property type="entry name" value="P-loop_NTPase"/>
</dbReference>
<dbReference type="SMART" id="SM00175">
    <property type="entry name" value="RAB"/>
    <property type="match status" value="1"/>
</dbReference>
<dbReference type="NCBIfam" id="TIGR00231">
    <property type="entry name" value="small_GTP"/>
    <property type="match status" value="1"/>
</dbReference>
<name>A0AAD1XV60_EUPCR</name>
<gene>
    <name evidence="3" type="ORF">ECRASSUSDP1_LOCUS20427</name>
</gene>
<reference evidence="3" key="1">
    <citation type="submission" date="2023-07" db="EMBL/GenBank/DDBJ databases">
        <authorList>
            <consortium name="AG Swart"/>
            <person name="Singh M."/>
            <person name="Singh A."/>
            <person name="Seah K."/>
            <person name="Emmerich C."/>
        </authorList>
    </citation>
    <scope>NUCLEOTIDE SEQUENCE</scope>
    <source>
        <strain evidence="3">DP1</strain>
    </source>
</reference>
<dbReference type="SMART" id="SM00173">
    <property type="entry name" value="RAS"/>
    <property type="match status" value="1"/>
</dbReference>
<keyword evidence="4" id="KW-1185">Reference proteome</keyword>
<dbReference type="SMART" id="SM00174">
    <property type="entry name" value="RHO"/>
    <property type="match status" value="1"/>
</dbReference>
<dbReference type="SUPFAM" id="SSF52540">
    <property type="entry name" value="P-loop containing nucleoside triphosphate hydrolases"/>
    <property type="match status" value="1"/>
</dbReference>
<evidence type="ECO:0000313" key="4">
    <source>
        <dbReference type="Proteomes" id="UP001295684"/>
    </source>
</evidence>
<dbReference type="PROSITE" id="PS51419">
    <property type="entry name" value="RAB"/>
    <property type="match status" value="1"/>
</dbReference>
<sequence>MSFIRLKYNIVGDPAVGKTNLVLRFTADSYKEAHEATIGVDFGFKQVTVNDQAFKLQIWDTPGEEKFCCCGSRLYYRGSSCIFFVYDITSKESYERIPYWIEQVTTIGNFGPSGADDCPVFVLIGNKSDLAVNREVSFEQAKKFADKHNMIFTETSAKSSCNVEEVFESTAACVYEKACSMDNPKILIPNFYNNLEDGPKDHKLLSKPVQKKKTCC</sequence>
<dbReference type="GO" id="GO:0005525">
    <property type="term" value="F:GTP binding"/>
    <property type="evidence" value="ECO:0007669"/>
    <property type="project" value="UniProtKB-KW"/>
</dbReference>
<dbReference type="SMART" id="SM00176">
    <property type="entry name" value="RAN"/>
    <property type="match status" value="1"/>
</dbReference>
<evidence type="ECO:0000256" key="1">
    <source>
        <dbReference type="ARBA" id="ARBA00022741"/>
    </source>
</evidence>
<proteinExistence type="predicted"/>
<dbReference type="FunFam" id="3.40.50.300:FF:001447">
    <property type="entry name" value="Ras-related protein Rab-1B"/>
    <property type="match status" value="1"/>
</dbReference>
<evidence type="ECO:0000313" key="3">
    <source>
        <dbReference type="EMBL" id="CAI2379022.1"/>
    </source>
</evidence>
<dbReference type="PANTHER" id="PTHR47977">
    <property type="entry name" value="RAS-RELATED PROTEIN RAB"/>
    <property type="match status" value="1"/>
</dbReference>
<dbReference type="PROSITE" id="PS51421">
    <property type="entry name" value="RAS"/>
    <property type="match status" value="1"/>
</dbReference>
<keyword evidence="1" id="KW-0547">Nucleotide-binding</keyword>
<dbReference type="InterPro" id="IPR005225">
    <property type="entry name" value="Small_GTP-bd"/>
</dbReference>
<dbReference type="InterPro" id="IPR050227">
    <property type="entry name" value="Rab"/>
</dbReference>
<protein>
    <submittedName>
        <fullName evidence="3">Uncharacterized protein</fullName>
    </submittedName>
</protein>
<dbReference type="AlphaFoldDB" id="A0AAD1XV60"/>
<evidence type="ECO:0000256" key="2">
    <source>
        <dbReference type="ARBA" id="ARBA00023134"/>
    </source>
</evidence>
<dbReference type="Proteomes" id="UP001295684">
    <property type="component" value="Unassembled WGS sequence"/>
</dbReference>
<dbReference type="EMBL" id="CAMPGE010020826">
    <property type="protein sequence ID" value="CAI2379022.1"/>
    <property type="molecule type" value="Genomic_DNA"/>
</dbReference>
<comment type="caution">
    <text evidence="3">The sequence shown here is derived from an EMBL/GenBank/DDBJ whole genome shotgun (WGS) entry which is preliminary data.</text>
</comment>
<dbReference type="PRINTS" id="PR00449">
    <property type="entry name" value="RASTRNSFRMNG"/>
</dbReference>
<dbReference type="InterPro" id="IPR001806">
    <property type="entry name" value="Small_GTPase"/>
</dbReference>
<dbReference type="GO" id="GO:0003924">
    <property type="term" value="F:GTPase activity"/>
    <property type="evidence" value="ECO:0007669"/>
    <property type="project" value="InterPro"/>
</dbReference>
<accession>A0AAD1XV60</accession>
<keyword evidence="2" id="KW-0342">GTP-binding</keyword>
<dbReference type="Pfam" id="PF00071">
    <property type="entry name" value="Ras"/>
    <property type="match status" value="1"/>
</dbReference>
<dbReference type="CDD" id="cd00154">
    <property type="entry name" value="Rab"/>
    <property type="match status" value="1"/>
</dbReference>
<organism evidence="3 4">
    <name type="scientific">Euplotes crassus</name>
    <dbReference type="NCBI Taxonomy" id="5936"/>
    <lineage>
        <taxon>Eukaryota</taxon>
        <taxon>Sar</taxon>
        <taxon>Alveolata</taxon>
        <taxon>Ciliophora</taxon>
        <taxon>Intramacronucleata</taxon>
        <taxon>Spirotrichea</taxon>
        <taxon>Hypotrichia</taxon>
        <taxon>Euplotida</taxon>
        <taxon>Euplotidae</taxon>
        <taxon>Moneuplotes</taxon>
    </lineage>
</organism>
<dbReference type="Gene3D" id="3.40.50.300">
    <property type="entry name" value="P-loop containing nucleotide triphosphate hydrolases"/>
    <property type="match status" value="1"/>
</dbReference>